<keyword evidence="3" id="KW-0547">Nucleotide-binding</keyword>
<dbReference type="InterPro" id="IPR000577">
    <property type="entry name" value="Carb_kinase_FGGY"/>
</dbReference>
<dbReference type="CDD" id="cd07771">
    <property type="entry name" value="ASKHA_NBD_FGGY_RhaB-like"/>
    <property type="match status" value="1"/>
</dbReference>
<keyword evidence="2" id="KW-0808">Transferase</keyword>
<name>A0A2A7MDW6_9CLOT</name>
<keyword evidence="5" id="KW-0067">ATP-binding</keyword>
<evidence type="ECO:0000313" key="11">
    <source>
        <dbReference type="Proteomes" id="UP000220840"/>
    </source>
</evidence>
<evidence type="ECO:0000256" key="4">
    <source>
        <dbReference type="ARBA" id="ARBA00022777"/>
    </source>
</evidence>
<accession>A0A2A7MDW6</accession>
<dbReference type="AlphaFoldDB" id="A0A2A7MDW6"/>
<dbReference type="InterPro" id="IPR018485">
    <property type="entry name" value="FGGY_C"/>
</dbReference>
<protein>
    <submittedName>
        <fullName evidence="10">Rhamnulokinase</fullName>
    </submittedName>
</protein>
<evidence type="ECO:0000256" key="2">
    <source>
        <dbReference type="ARBA" id="ARBA00022679"/>
    </source>
</evidence>
<feature type="domain" description="Carbohydrate kinase FGGY N-terminal" evidence="8">
    <location>
        <begin position="6"/>
        <end position="245"/>
    </location>
</feature>
<organism evidence="10 11">
    <name type="scientific">Clostridium neonatale</name>
    <dbReference type="NCBI Taxonomy" id="137838"/>
    <lineage>
        <taxon>Bacteria</taxon>
        <taxon>Bacillati</taxon>
        <taxon>Bacillota</taxon>
        <taxon>Clostridia</taxon>
        <taxon>Eubacteriales</taxon>
        <taxon>Clostridiaceae</taxon>
        <taxon>Clostridium</taxon>
    </lineage>
</organism>
<dbReference type="RefSeq" id="WP_058293956.1">
    <property type="nucleotide sequence ID" value="NZ_LN890327.1"/>
</dbReference>
<keyword evidence="11" id="KW-1185">Reference proteome</keyword>
<sequence length="490" mass="55465">MKQKKVLAFDFGASSGRAMLGTYDGNTIEIEEIHRFSNDPVVVNGTMYWDVLRLFYEIKQGIIKAKHYGSFCSIGVDTWGVDFGIIDEYGNLIENPIHYRDSRTNGMLEKSLEKISKEEFYNITGNQFMEINTAFQLLSLVEKRSYILERADKILLMPDLFNYMLTGLKITEYSIASTTQLLDARKQTWSDRVIDALNIPKRLFTEIIPTGTSIGKVSDDICRELGIEKCDVVSVAGHDTQSALVSVPNKEKDFIFISCGTWSLFGTELERPLINDISSKYNITNEGGDGGKASFLKNIIGLWLIQESRRQWIKEGEEYGFGQLESMAALAKPFKCFIDPDAPEFVPAGNIPERIREYCKRTNQEVPETKAEIVRCIDESLALKYRYELEKIKECTNKTYENIYMVGGGTQSKLLCQMTSSSCNCKVTAGPIEATVFGNIALQLIALGLIKGLDEAKRIIEKSSDIKEYNPEDISLWNKAYERFKEVIKC</sequence>
<dbReference type="InterPro" id="IPR013449">
    <property type="entry name" value="Rhamnulokinase"/>
</dbReference>
<dbReference type="GO" id="GO:0008993">
    <property type="term" value="F:rhamnulokinase activity"/>
    <property type="evidence" value="ECO:0007669"/>
    <property type="project" value="InterPro"/>
</dbReference>
<evidence type="ECO:0000259" key="8">
    <source>
        <dbReference type="Pfam" id="PF00370"/>
    </source>
</evidence>
<evidence type="ECO:0000256" key="1">
    <source>
        <dbReference type="ARBA" id="ARBA00009156"/>
    </source>
</evidence>
<dbReference type="Gene3D" id="3.30.420.40">
    <property type="match status" value="2"/>
</dbReference>
<dbReference type="STRING" id="137838.GCA_001458595_01057"/>
<comment type="similarity">
    <text evidence="1">Belongs to the FGGY kinase family.</text>
</comment>
<dbReference type="PANTHER" id="PTHR10196:SF93">
    <property type="entry name" value="L-RHAMNULOKINASE"/>
    <property type="match status" value="1"/>
</dbReference>
<keyword evidence="6" id="KW-1015">Disulfide bond</keyword>
<keyword evidence="7" id="KW-0684">Rhamnose metabolism</keyword>
<keyword evidence="4 10" id="KW-0418">Kinase</keyword>
<dbReference type="Proteomes" id="UP000220840">
    <property type="component" value="Unassembled WGS sequence"/>
</dbReference>
<dbReference type="PIRSF" id="PIRSF000538">
    <property type="entry name" value="GlpK"/>
    <property type="match status" value="1"/>
</dbReference>
<evidence type="ECO:0000256" key="5">
    <source>
        <dbReference type="ARBA" id="ARBA00022840"/>
    </source>
</evidence>
<dbReference type="Pfam" id="PF00370">
    <property type="entry name" value="FGGY_N"/>
    <property type="match status" value="1"/>
</dbReference>
<dbReference type="EMBL" id="PDCJ01000002">
    <property type="protein sequence ID" value="PEG29789.1"/>
    <property type="molecule type" value="Genomic_DNA"/>
</dbReference>
<dbReference type="GO" id="GO:0005524">
    <property type="term" value="F:ATP binding"/>
    <property type="evidence" value="ECO:0007669"/>
    <property type="project" value="UniProtKB-KW"/>
</dbReference>
<dbReference type="GO" id="GO:0004370">
    <property type="term" value="F:glycerol kinase activity"/>
    <property type="evidence" value="ECO:0007669"/>
    <property type="project" value="TreeGrafter"/>
</dbReference>
<dbReference type="SUPFAM" id="SSF53067">
    <property type="entry name" value="Actin-like ATPase domain"/>
    <property type="match status" value="2"/>
</dbReference>
<dbReference type="GO" id="GO:0005829">
    <property type="term" value="C:cytosol"/>
    <property type="evidence" value="ECO:0007669"/>
    <property type="project" value="TreeGrafter"/>
</dbReference>
<evidence type="ECO:0000313" key="10">
    <source>
        <dbReference type="EMBL" id="PEG29789.1"/>
    </source>
</evidence>
<proteinExistence type="inferred from homology"/>
<comment type="caution">
    <text evidence="10">The sequence shown here is derived from an EMBL/GenBank/DDBJ whole genome shotgun (WGS) entry which is preliminary data.</text>
</comment>
<dbReference type="Pfam" id="PF02782">
    <property type="entry name" value="FGGY_C"/>
    <property type="match status" value="1"/>
</dbReference>
<dbReference type="InterPro" id="IPR018484">
    <property type="entry name" value="FGGY_N"/>
</dbReference>
<dbReference type="InterPro" id="IPR043129">
    <property type="entry name" value="ATPase_NBD"/>
</dbReference>
<feature type="domain" description="Carbohydrate kinase FGGY C-terminal" evidence="9">
    <location>
        <begin position="257"/>
        <end position="446"/>
    </location>
</feature>
<reference evidence="10 11" key="1">
    <citation type="submission" date="2017-10" db="EMBL/GenBank/DDBJ databases">
        <title>Effective Description of Clostridium neonatale sp. nov. linked to necrotizing enterocolitis in neonates and a clarification of species assignable to the genus Clostridium (Prazmowski 1880) emend. Lawson and Rainey 2016.</title>
        <authorList>
            <person name="Bernard K."/>
            <person name="Burdz T."/>
            <person name="Wiebe D."/>
            <person name="Balcewich B."/>
            <person name="Alfa M."/>
            <person name="Bernier A.-M."/>
        </authorList>
    </citation>
    <scope>NUCLEOTIDE SEQUENCE [LARGE SCALE GENOMIC DNA]</scope>
    <source>
        <strain evidence="10 11">LCDC99A005</strain>
    </source>
</reference>
<dbReference type="OrthoDB" id="9761504at2"/>
<dbReference type="PANTHER" id="PTHR10196">
    <property type="entry name" value="SUGAR KINASE"/>
    <property type="match status" value="1"/>
</dbReference>
<dbReference type="GO" id="GO:0006071">
    <property type="term" value="P:glycerol metabolic process"/>
    <property type="evidence" value="ECO:0007669"/>
    <property type="project" value="TreeGrafter"/>
</dbReference>
<evidence type="ECO:0000256" key="6">
    <source>
        <dbReference type="ARBA" id="ARBA00023157"/>
    </source>
</evidence>
<gene>
    <name evidence="10" type="ORF">CQ394_14135</name>
</gene>
<evidence type="ECO:0000256" key="7">
    <source>
        <dbReference type="ARBA" id="ARBA00023308"/>
    </source>
</evidence>
<evidence type="ECO:0000256" key="3">
    <source>
        <dbReference type="ARBA" id="ARBA00022741"/>
    </source>
</evidence>
<evidence type="ECO:0000259" key="9">
    <source>
        <dbReference type="Pfam" id="PF02782"/>
    </source>
</evidence>
<dbReference type="GO" id="GO:0019301">
    <property type="term" value="P:rhamnose catabolic process"/>
    <property type="evidence" value="ECO:0007669"/>
    <property type="project" value="InterPro"/>
</dbReference>